<dbReference type="eggNOG" id="KOG2732">
    <property type="taxonomic scope" value="Eukaryota"/>
</dbReference>
<dbReference type="OrthoDB" id="3763at2759"/>
<comment type="similarity">
    <text evidence="1">Belongs to the DNA polymerase delta/II small subunit family.</text>
</comment>
<dbReference type="Pfam" id="PF18018">
    <property type="entry name" value="DNA_pol_D_N"/>
    <property type="match status" value="1"/>
</dbReference>
<dbReference type="GO" id="GO:0043625">
    <property type="term" value="C:delta DNA polymerase complex"/>
    <property type="evidence" value="ECO:0007669"/>
    <property type="project" value="TreeGrafter"/>
</dbReference>
<dbReference type="Gene3D" id="2.40.50.430">
    <property type="match status" value="1"/>
</dbReference>
<accession>L0AWT4</accession>
<name>L0AWT4_THEEQ</name>
<dbReference type="InterPro" id="IPR024826">
    <property type="entry name" value="DNA_pol_delta/II_ssu"/>
</dbReference>
<dbReference type="Proteomes" id="UP000031512">
    <property type="component" value="Chromosome 1"/>
</dbReference>
<gene>
    <name evidence="5" type="ORF">BEWA_022070</name>
</gene>
<dbReference type="GO" id="GO:0006271">
    <property type="term" value="P:DNA strand elongation involved in DNA replication"/>
    <property type="evidence" value="ECO:0007669"/>
    <property type="project" value="TreeGrafter"/>
</dbReference>
<feature type="domain" description="DNA polymerase delta subunit OB-fold" evidence="4">
    <location>
        <begin position="28"/>
        <end position="163"/>
    </location>
</feature>
<dbReference type="PANTHER" id="PTHR10416">
    <property type="entry name" value="DNA POLYMERASE DELTA SUBUNIT 2"/>
    <property type="match status" value="1"/>
</dbReference>
<keyword evidence="2" id="KW-0235">DNA replication</keyword>
<dbReference type="GO" id="GO:0003887">
    <property type="term" value="F:DNA-directed DNA polymerase activity"/>
    <property type="evidence" value="ECO:0007669"/>
    <property type="project" value="UniProtKB-EC"/>
</dbReference>
<dbReference type="PANTHER" id="PTHR10416:SF0">
    <property type="entry name" value="DNA POLYMERASE DELTA SUBUNIT 2"/>
    <property type="match status" value="1"/>
</dbReference>
<feature type="domain" description="DNA polymerase alpha/delta/epsilon subunit B" evidence="3">
    <location>
        <begin position="203"/>
        <end position="372"/>
    </location>
</feature>
<evidence type="ECO:0000256" key="2">
    <source>
        <dbReference type="ARBA" id="ARBA00022705"/>
    </source>
</evidence>
<reference evidence="5 6" key="1">
    <citation type="journal article" date="2012" name="BMC Genomics">
        <title>Comparative genomic analysis and phylogenetic position of Theileria equi.</title>
        <authorList>
            <person name="Kappmeyer L.S."/>
            <person name="Thiagarajan M."/>
            <person name="Herndon D.R."/>
            <person name="Ramsay J.D."/>
            <person name="Caler E."/>
            <person name="Djikeng A."/>
            <person name="Gillespie J.J."/>
            <person name="Lau A.O."/>
            <person name="Roalson E.H."/>
            <person name="Silva J.C."/>
            <person name="Silva M.G."/>
            <person name="Suarez C.E."/>
            <person name="Ueti M.W."/>
            <person name="Nene V.M."/>
            <person name="Mealey R.H."/>
            <person name="Knowles D.P."/>
            <person name="Brayton K.A."/>
        </authorList>
    </citation>
    <scope>NUCLEOTIDE SEQUENCE [LARGE SCALE GENOMIC DNA]</scope>
    <source>
        <strain evidence="5 6">WA</strain>
    </source>
</reference>
<dbReference type="GO" id="GO:0003677">
    <property type="term" value="F:DNA binding"/>
    <property type="evidence" value="ECO:0007669"/>
    <property type="project" value="InterPro"/>
</dbReference>
<evidence type="ECO:0000313" key="5">
    <source>
        <dbReference type="EMBL" id="AFZ79359.1"/>
    </source>
</evidence>
<proteinExistence type="inferred from homology"/>
<dbReference type="VEuPathDB" id="PiroplasmaDB:BEWA_022070"/>
<dbReference type="Gene3D" id="3.60.21.50">
    <property type="match status" value="1"/>
</dbReference>
<organism evidence="5 6">
    <name type="scientific">Theileria equi strain WA</name>
    <dbReference type="NCBI Taxonomy" id="1537102"/>
    <lineage>
        <taxon>Eukaryota</taxon>
        <taxon>Sar</taxon>
        <taxon>Alveolata</taxon>
        <taxon>Apicomplexa</taxon>
        <taxon>Aconoidasida</taxon>
        <taxon>Piroplasmida</taxon>
        <taxon>Theileriidae</taxon>
        <taxon>Theileria</taxon>
    </lineage>
</organism>
<evidence type="ECO:0000259" key="3">
    <source>
        <dbReference type="Pfam" id="PF04042"/>
    </source>
</evidence>
<keyword evidence="6" id="KW-1185">Reference proteome</keyword>
<keyword evidence="5" id="KW-0808">Transferase</keyword>
<dbReference type="KEGG" id="beq:BEWA_022070"/>
<keyword evidence="5" id="KW-0548">Nucleotidyltransferase</keyword>
<evidence type="ECO:0000256" key="1">
    <source>
        <dbReference type="ARBA" id="ARBA00006035"/>
    </source>
</evidence>
<evidence type="ECO:0000313" key="6">
    <source>
        <dbReference type="Proteomes" id="UP000031512"/>
    </source>
</evidence>
<dbReference type="EMBL" id="CP001669">
    <property type="protein sequence ID" value="AFZ79359.1"/>
    <property type="molecule type" value="Genomic_DNA"/>
</dbReference>
<dbReference type="GeneID" id="15806218"/>
<protein>
    <submittedName>
        <fullName evidence="5">DNA polymerase delta small subunit, putative</fullName>
        <ecNumber evidence="5">2.7.7.7</ecNumber>
    </submittedName>
</protein>
<dbReference type="Pfam" id="PF04042">
    <property type="entry name" value="DNA_pol_E_B"/>
    <property type="match status" value="1"/>
</dbReference>
<dbReference type="STRING" id="1537102.L0AWT4"/>
<dbReference type="InterPro" id="IPR040663">
    <property type="entry name" value="DNA_pol_D_N"/>
</dbReference>
<dbReference type="InterPro" id="IPR007185">
    <property type="entry name" value="DNA_pol_a/d/e_bsu"/>
</dbReference>
<evidence type="ECO:0000259" key="4">
    <source>
        <dbReference type="Pfam" id="PF18018"/>
    </source>
</evidence>
<sequence length="414" mass="46053">MEVERLSGVYSDELSKRFKKNGVPYTSQYHFRTVSRLNELKPIILKTVIRCWPDIKDESPIRDEYRIAHSVKDAKGRCIVIGTVYKEMKRHPSPLNAYKHDFAFKKEEITEFTNDDDYLTLEDQTQRLIITGDFMDPHRFTSGMVLAMKGYITPEGLFNAEDYTFAGPPPLLQVPVKTEDKFIAIISGLEVAGPNVDHDGLLLLQEFLLGNLSDTNHKIIRLVVAGNGVGSCDLEAISDSDTFFAQLASSIPVDLMPGAKDPTNANLPQQMISPSFMDHSKRYGTFKSTTNPYLFTVDDVRFLGISGQSVQDICNYSRLSELDALKIIADSRCIAPTGIDSLPCHSEMDVFNLADDDEYPHVFFSGNAKEFAAGTIGENKLPKVICVPSFNDSPTLVLVSLSSLDVTTVKLSSE</sequence>
<dbReference type="AlphaFoldDB" id="L0AWT4"/>
<dbReference type="EC" id="2.7.7.7" evidence="5"/>
<dbReference type="RefSeq" id="XP_004829025.1">
    <property type="nucleotide sequence ID" value="XM_004828968.1"/>
</dbReference>